<proteinExistence type="predicted"/>
<dbReference type="EMBL" id="JBBNAF010000010">
    <property type="protein sequence ID" value="KAK9107678.1"/>
    <property type="molecule type" value="Genomic_DNA"/>
</dbReference>
<dbReference type="PANTHER" id="PTHR34539:SF3">
    <property type="entry name" value="NAC DOMAIN-CONTAINING PROTEIN"/>
    <property type="match status" value="1"/>
</dbReference>
<dbReference type="AlphaFoldDB" id="A0AAP0FNM8"/>
<dbReference type="Proteomes" id="UP001420932">
    <property type="component" value="Unassembled WGS sequence"/>
</dbReference>
<organism evidence="2 3">
    <name type="scientific">Stephania yunnanensis</name>
    <dbReference type="NCBI Taxonomy" id="152371"/>
    <lineage>
        <taxon>Eukaryota</taxon>
        <taxon>Viridiplantae</taxon>
        <taxon>Streptophyta</taxon>
        <taxon>Embryophyta</taxon>
        <taxon>Tracheophyta</taxon>
        <taxon>Spermatophyta</taxon>
        <taxon>Magnoliopsida</taxon>
        <taxon>Ranunculales</taxon>
        <taxon>Menispermaceae</taxon>
        <taxon>Menispermoideae</taxon>
        <taxon>Cissampelideae</taxon>
        <taxon>Stephania</taxon>
    </lineage>
</organism>
<feature type="compositionally biased region" description="Basic and acidic residues" evidence="1">
    <location>
        <begin position="9"/>
        <end position="24"/>
    </location>
</feature>
<protein>
    <submittedName>
        <fullName evidence="2">Uncharacterized protein</fullName>
    </submittedName>
</protein>
<evidence type="ECO:0000313" key="3">
    <source>
        <dbReference type="Proteomes" id="UP001420932"/>
    </source>
</evidence>
<reference evidence="2 3" key="1">
    <citation type="submission" date="2024-01" db="EMBL/GenBank/DDBJ databases">
        <title>Genome assemblies of Stephania.</title>
        <authorList>
            <person name="Yang L."/>
        </authorList>
    </citation>
    <scope>NUCLEOTIDE SEQUENCE [LARGE SCALE GENOMIC DNA]</scope>
    <source>
        <strain evidence="2">YNDBR</strain>
        <tissue evidence="2">Leaf</tissue>
    </source>
</reference>
<keyword evidence="3" id="KW-1185">Reference proteome</keyword>
<comment type="caution">
    <text evidence="2">The sequence shown here is derived from an EMBL/GenBank/DDBJ whole genome shotgun (WGS) entry which is preliminary data.</text>
</comment>
<feature type="compositionally biased region" description="Acidic residues" evidence="1">
    <location>
        <begin position="120"/>
        <end position="130"/>
    </location>
</feature>
<dbReference type="PANTHER" id="PTHR34539">
    <property type="entry name" value="T6J4.11 PROTEIN"/>
    <property type="match status" value="1"/>
</dbReference>
<sequence>MAESVLLKRSRDQETITSDHDQPDMKRQRLIALLDEEFCVEEEPNQDYASSFITALQKEIYSSDDSDDANSSSSSDPLLLISDIALEGYKIDDCVEQELRRLFEASDEDLGIVSSSSSHDDEESYADSEEEALLCGFDVGLWEFEDHESAKY</sequence>
<gene>
    <name evidence="2" type="ORF">Syun_023689</name>
</gene>
<evidence type="ECO:0000313" key="2">
    <source>
        <dbReference type="EMBL" id="KAK9107678.1"/>
    </source>
</evidence>
<accession>A0AAP0FNM8</accession>
<name>A0AAP0FNM8_9MAGN</name>
<feature type="region of interest" description="Disordered" evidence="1">
    <location>
        <begin position="111"/>
        <end position="130"/>
    </location>
</feature>
<feature type="region of interest" description="Disordered" evidence="1">
    <location>
        <begin position="1"/>
        <end position="24"/>
    </location>
</feature>
<evidence type="ECO:0000256" key="1">
    <source>
        <dbReference type="SAM" id="MobiDB-lite"/>
    </source>
</evidence>